<protein>
    <submittedName>
        <fullName evidence="1">Uncharacterized protein</fullName>
    </submittedName>
</protein>
<sequence>MADNIVYTNIATGGGLVPVEMLSPKNKMSASPVHRLHRTSVYITLADVPISKGKVEDISRKKGGATEEKGRGGHLEYSGKIMRMKVQFWNHRNCSIVFRNEGASSTSSAPKFLVSMLFGLSVSTIEAQY</sequence>
<reference evidence="1" key="1">
    <citation type="submission" date="2020-11" db="EMBL/GenBank/DDBJ databases">
        <authorList>
            <person name="Tran Van P."/>
        </authorList>
    </citation>
    <scope>NUCLEOTIDE SEQUENCE</scope>
</reference>
<dbReference type="EMBL" id="OE010615">
    <property type="protein sequence ID" value="CAD7464066.1"/>
    <property type="molecule type" value="Genomic_DNA"/>
</dbReference>
<organism evidence="1">
    <name type="scientific">Timema tahoe</name>
    <dbReference type="NCBI Taxonomy" id="61484"/>
    <lineage>
        <taxon>Eukaryota</taxon>
        <taxon>Metazoa</taxon>
        <taxon>Ecdysozoa</taxon>
        <taxon>Arthropoda</taxon>
        <taxon>Hexapoda</taxon>
        <taxon>Insecta</taxon>
        <taxon>Pterygota</taxon>
        <taxon>Neoptera</taxon>
        <taxon>Polyneoptera</taxon>
        <taxon>Phasmatodea</taxon>
        <taxon>Timematodea</taxon>
        <taxon>Timematoidea</taxon>
        <taxon>Timematidae</taxon>
        <taxon>Timema</taxon>
    </lineage>
</organism>
<evidence type="ECO:0000313" key="1">
    <source>
        <dbReference type="EMBL" id="CAD7464066.1"/>
    </source>
</evidence>
<accession>A0A7R9IT42</accession>
<proteinExistence type="predicted"/>
<name>A0A7R9IT42_9NEOP</name>
<gene>
    <name evidence="1" type="ORF">TTEB3V08_LOCUS11945</name>
</gene>
<dbReference type="AlphaFoldDB" id="A0A7R9IT42"/>